<feature type="transmembrane region" description="Helical" evidence="12">
    <location>
        <begin position="136"/>
        <end position="155"/>
    </location>
</feature>
<evidence type="ECO:0000256" key="8">
    <source>
        <dbReference type="ARBA" id="ARBA00022989"/>
    </source>
</evidence>
<keyword evidence="8 12" id="KW-1133">Transmembrane helix</keyword>
<dbReference type="InterPro" id="IPR028325">
    <property type="entry name" value="VG_K_chnl"/>
</dbReference>
<dbReference type="Pfam" id="PF00520">
    <property type="entry name" value="Ion_trans"/>
    <property type="match status" value="1"/>
</dbReference>
<evidence type="ECO:0000259" key="13">
    <source>
        <dbReference type="Pfam" id="PF00520"/>
    </source>
</evidence>
<keyword evidence="9" id="KW-0406">Ion transport</keyword>
<keyword evidence="15" id="KW-1185">Reference proteome</keyword>
<evidence type="ECO:0000256" key="3">
    <source>
        <dbReference type="ARBA" id="ARBA00022538"/>
    </source>
</evidence>
<evidence type="ECO:0000256" key="1">
    <source>
        <dbReference type="ARBA" id="ARBA00004141"/>
    </source>
</evidence>
<comment type="subcellular location">
    <subcellularLocation>
        <location evidence="1">Membrane</location>
        <topology evidence="1">Multi-pass membrane protein</topology>
    </subcellularLocation>
</comment>
<feature type="transmembrane region" description="Helical" evidence="12">
    <location>
        <begin position="326"/>
        <end position="342"/>
    </location>
</feature>
<evidence type="ECO:0000256" key="7">
    <source>
        <dbReference type="ARBA" id="ARBA00022958"/>
    </source>
</evidence>
<keyword evidence="10 12" id="KW-0472">Membrane</keyword>
<feature type="transmembrane region" description="Helical" evidence="12">
    <location>
        <begin position="175"/>
        <end position="191"/>
    </location>
</feature>
<evidence type="ECO:0000256" key="2">
    <source>
        <dbReference type="ARBA" id="ARBA00022448"/>
    </source>
</evidence>
<organism evidence="14 15">
    <name type="scientific">Skeletonema marinoi</name>
    <dbReference type="NCBI Taxonomy" id="267567"/>
    <lineage>
        <taxon>Eukaryota</taxon>
        <taxon>Sar</taxon>
        <taxon>Stramenopiles</taxon>
        <taxon>Ochrophyta</taxon>
        <taxon>Bacillariophyta</taxon>
        <taxon>Coscinodiscophyceae</taxon>
        <taxon>Thalassiosirophycidae</taxon>
        <taxon>Thalassiosirales</taxon>
        <taxon>Skeletonemataceae</taxon>
        <taxon>Skeletonema</taxon>
        <taxon>Skeletonema marinoi-dohrnii complex</taxon>
    </lineage>
</organism>
<dbReference type="PANTHER" id="PTHR11537">
    <property type="entry name" value="VOLTAGE-GATED POTASSIUM CHANNEL"/>
    <property type="match status" value="1"/>
</dbReference>
<dbReference type="Proteomes" id="UP001224775">
    <property type="component" value="Unassembled WGS sequence"/>
</dbReference>
<evidence type="ECO:0000256" key="6">
    <source>
        <dbReference type="ARBA" id="ARBA00022882"/>
    </source>
</evidence>
<feature type="transmembrane region" description="Helical" evidence="12">
    <location>
        <begin position="354"/>
        <end position="375"/>
    </location>
</feature>
<keyword evidence="2" id="KW-0813">Transport</keyword>
<keyword evidence="5" id="KW-0631">Potassium channel</keyword>
<dbReference type="Gene3D" id="1.20.120.350">
    <property type="entry name" value="Voltage-gated potassium channels. Chain C"/>
    <property type="match status" value="1"/>
</dbReference>
<sequence>MMAHLSKMIQFTAAAMVASQPVDGFVLPVGRVSLSCKQRMRRNNNPLSSTKTLAAQSQIEGILNDADSDADAAIIIQEETADEEEQTLQDQFDDEDDIIFDEEDLADAEDVLLQSTDQQRKNNFPRMRMYSYLSQPVIEVRIIGLVLMSCLLQAINTVENIPAEVHQGINVVDTFFVYIFAIEFFLRWWSAGRFQFRYLTKPLVSIDAVVVILPLILSGILPVWDFGVLAGFIPGVSLPGWLLSTSSANSALLNLRLLRILKFQRVLTNQNTYMNFEMALGMKQTDVRPYQLQLARVVISIFTLVSVSTGLIYTAEHEANPLFTDYFTALYFGLTTLTTVGFGDITPVTFQGRLVVMASILAGVIVVPAQAASLAEAYLEFQRERDGERMRGNNKKKDLVEFRDGCPQCGAGFQRVDASFCWSCGKQLDE</sequence>
<gene>
    <name evidence="14" type="ORF">QTG54_001147</name>
</gene>
<evidence type="ECO:0000256" key="5">
    <source>
        <dbReference type="ARBA" id="ARBA00022826"/>
    </source>
</evidence>
<evidence type="ECO:0000256" key="11">
    <source>
        <dbReference type="ARBA" id="ARBA00023303"/>
    </source>
</evidence>
<keyword evidence="11 14" id="KW-0407">Ion channel</keyword>
<evidence type="ECO:0000256" key="4">
    <source>
        <dbReference type="ARBA" id="ARBA00022692"/>
    </source>
</evidence>
<proteinExistence type="predicted"/>
<evidence type="ECO:0000256" key="12">
    <source>
        <dbReference type="SAM" id="Phobius"/>
    </source>
</evidence>
<evidence type="ECO:0000313" key="15">
    <source>
        <dbReference type="Proteomes" id="UP001224775"/>
    </source>
</evidence>
<reference evidence="14" key="1">
    <citation type="submission" date="2023-06" db="EMBL/GenBank/DDBJ databases">
        <title>Survivors Of The Sea: Transcriptome response of Skeletonema marinoi to long-term dormancy.</title>
        <authorList>
            <person name="Pinder M.I.M."/>
            <person name="Kourtchenko O."/>
            <person name="Robertson E.K."/>
            <person name="Larsson T."/>
            <person name="Maumus F."/>
            <person name="Osuna-Cruz C.M."/>
            <person name="Vancaester E."/>
            <person name="Stenow R."/>
            <person name="Vandepoele K."/>
            <person name="Ploug H."/>
            <person name="Bruchert V."/>
            <person name="Godhe A."/>
            <person name="Topel M."/>
        </authorList>
    </citation>
    <scope>NUCLEOTIDE SEQUENCE</scope>
    <source>
        <strain evidence="14">R05AC</strain>
    </source>
</reference>
<dbReference type="GO" id="GO:0005249">
    <property type="term" value="F:voltage-gated potassium channel activity"/>
    <property type="evidence" value="ECO:0007669"/>
    <property type="project" value="InterPro"/>
</dbReference>
<evidence type="ECO:0000313" key="14">
    <source>
        <dbReference type="EMBL" id="KAK1749208.1"/>
    </source>
</evidence>
<dbReference type="AlphaFoldDB" id="A0AAD8YND3"/>
<keyword evidence="3" id="KW-0633">Potassium transport</keyword>
<dbReference type="EMBL" id="JATAAI010000001">
    <property type="protein sequence ID" value="KAK1749208.1"/>
    <property type="molecule type" value="Genomic_DNA"/>
</dbReference>
<dbReference type="Gene3D" id="1.10.287.70">
    <property type="match status" value="1"/>
</dbReference>
<dbReference type="InterPro" id="IPR027359">
    <property type="entry name" value="Volt_channel_dom_sf"/>
</dbReference>
<protein>
    <submittedName>
        <fullName evidence="14">Voltage-gated potassium channel</fullName>
    </submittedName>
</protein>
<feature type="transmembrane region" description="Helical" evidence="12">
    <location>
        <begin position="203"/>
        <end position="224"/>
    </location>
</feature>
<feature type="transmembrane region" description="Helical" evidence="12">
    <location>
        <begin position="294"/>
        <end position="314"/>
    </location>
</feature>
<dbReference type="GO" id="GO:0001508">
    <property type="term" value="P:action potential"/>
    <property type="evidence" value="ECO:0007669"/>
    <property type="project" value="TreeGrafter"/>
</dbReference>
<keyword evidence="7" id="KW-0630">Potassium</keyword>
<keyword evidence="4 12" id="KW-0812">Transmembrane</keyword>
<name>A0AAD8YND3_9STRA</name>
<feature type="domain" description="Ion transport" evidence="13">
    <location>
        <begin position="137"/>
        <end position="367"/>
    </location>
</feature>
<dbReference type="InterPro" id="IPR005821">
    <property type="entry name" value="Ion_trans_dom"/>
</dbReference>
<accession>A0AAD8YND3</accession>
<dbReference type="GO" id="GO:0008076">
    <property type="term" value="C:voltage-gated potassium channel complex"/>
    <property type="evidence" value="ECO:0007669"/>
    <property type="project" value="InterPro"/>
</dbReference>
<comment type="caution">
    <text evidence="14">The sequence shown here is derived from an EMBL/GenBank/DDBJ whole genome shotgun (WGS) entry which is preliminary data.</text>
</comment>
<dbReference type="SUPFAM" id="SSF81324">
    <property type="entry name" value="Voltage-gated potassium channels"/>
    <property type="match status" value="1"/>
</dbReference>
<keyword evidence="6" id="KW-0851">Voltage-gated channel</keyword>
<evidence type="ECO:0000256" key="10">
    <source>
        <dbReference type="ARBA" id="ARBA00023136"/>
    </source>
</evidence>
<dbReference type="PANTHER" id="PTHR11537:SF254">
    <property type="entry name" value="POTASSIUM VOLTAGE-GATED CHANNEL PROTEIN SHAB"/>
    <property type="match status" value="1"/>
</dbReference>
<dbReference type="PRINTS" id="PR00169">
    <property type="entry name" value="KCHANNEL"/>
</dbReference>
<evidence type="ECO:0000256" key="9">
    <source>
        <dbReference type="ARBA" id="ARBA00023065"/>
    </source>
</evidence>